<dbReference type="EMBL" id="MCGO01000032">
    <property type="protein sequence ID" value="ORY41226.1"/>
    <property type="molecule type" value="Genomic_DNA"/>
</dbReference>
<dbReference type="AlphaFoldDB" id="A0A1Y2C2P0"/>
<dbReference type="OrthoDB" id="66144at2759"/>
<protein>
    <recommendedName>
        <fullName evidence="3">Methyltransferase domain-containing protein</fullName>
    </recommendedName>
</protein>
<organism evidence="1 2">
    <name type="scientific">Rhizoclosmatium globosum</name>
    <dbReference type="NCBI Taxonomy" id="329046"/>
    <lineage>
        <taxon>Eukaryota</taxon>
        <taxon>Fungi</taxon>
        <taxon>Fungi incertae sedis</taxon>
        <taxon>Chytridiomycota</taxon>
        <taxon>Chytridiomycota incertae sedis</taxon>
        <taxon>Chytridiomycetes</taxon>
        <taxon>Chytridiales</taxon>
        <taxon>Chytriomycetaceae</taxon>
        <taxon>Rhizoclosmatium</taxon>
    </lineage>
</organism>
<evidence type="ECO:0000313" key="2">
    <source>
        <dbReference type="Proteomes" id="UP000193642"/>
    </source>
</evidence>
<dbReference type="InterPro" id="IPR029063">
    <property type="entry name" value="SAM-dependent_MTases_sf"/>
</dbReference>
<sequence length="117" mass="13103">MGIKSTGIDFSPASIAEAEQLAEEAGVSHLTTFKLADFTQWEDIPLEFTWVAAYLPNYVLPRLKGLVERWLLQSSPLDPNLFLSVLYKMKGWERGILAGKDEAMTLWVADKNTISAE</sequence>
<evidence type="ECO:0000313" key="1">
    <source>
        <dbReference type="EMBL" id="ORY41226.1"/>
    </source>
</evidence>
<proteinExistence type="predicted"/>
<dbReference type="Proteomes" id="UP000193642">
    <property type="component" value="Unassembled WGS sequence"/>
</dbReference>
<comment type="caution">
    <text evidence="1">The sequence shown here is derived from an EMBL/GenBank/DDBJ whole genome shotgun (WGS) entry which is preliminary data.</text>
</comment>
<keyword evidence="2" id="KW-1185">Reference proteome</keyword>
<dbReference type="SUPFAM" id="SSF53335">
    <property type="entry name" value="S-adenosyl-L-methionine-dependent methyltransferases"/>
    <property type="match status" value="1"/>
</dbReference>
<name>A0A1Y2C2P0_9FUNG</name>
<accession>A0A1Y2C2P0</accession>
<gene>
    <name evidence="1" type="ORF">BCR33DRAFT_767559</name>
</gene>
<reference evidence="1 2" key="1">
    <citation type="submission" date="2016-07" db="EMBL/GenBank/DDBJ databases">
        <title>Pervasive Adenine N6-methylation of Active Genes in Fungi.</title>
        <authorList>
            <consortium name="DOE Joint Genome Institute"/>
            <person name="Mondo S.J."/>
            <person name="Dannebaum R.O."/>
            <person name="Kuo R.C."/>
            <person name="Labutti K."/>
            <person name="Haridas S."/>
            <person name="Kuo A."/>
            <person name="Salamov A."/>
            <person name="Ahrendt S.R."/>
            <person name="Lipzen A."/>
            <person name="Sullivan W."/>
            <person name="Andreopoulos W.B."/>
            <person name="Clum A."/>
            <person name="Lindquist E."/>
            <person name="Daum C."/>
            <person name="Ramamoorthy G.K."/>
            <person name="Gryganskyi A."/>
            <person name="Culley D."/>
            <person name="Magnuson J.K."/>
            <person name="James T.Y."/>
            <person name="O'Malley M.A."/>
            <person name="Stajich J.E."/>
            <person name="Spatafora J.W."/>
            <person name="Visel A."/>
            <person name="Grigoriev I.V."/>
        </authorList>
    </citation>
    <scope>NUCLEOTIDE SEQUENCE [LARGE SCALE GENOMIC DNA]</scope>
    <source>
        <strain evidence="1 2">JEL800</strain>
    </source>
</reference>
<evidence type="ECO:0008006" key="3">
    <source>
        <dbReference type="Google" id="ProtNLM"/>
    </source>
</evidence>
<dbReference type="Gene3D" id="3.40.50.150">
    <property type="entry name" value="Vaccinia Virus protein VP39"/>
    <property type="match status" value="1"/>
</dbReference>